<accession>A0A1X2J362</accession>
<dbReference type="OrthoDB" id="2284405at2759"/>
<dbReference type="GO" id="GO:0046983">
    <property type="term" value="F:protein dimerization activity"/>
    <property type="evidence" value="ECO:0007669"/>
    <property type="project" value="InterPro"/>
</dbReference>
<evidence type="ECO:0000313" key="7">
    <source>
        <dbReference type="EMBL" id="ORZ26235.1"/>
    </source>
</evidence>
<evidence type="ECO:0000313" key="8">
    <source>
        <dbReference type="Proteomes" id="UP000193560"/>
    </source>
</evidence>
<dbReference type="InterPro" id="IPR036879">
    <property type="entry name" value="TF_MADSbox_sf"/>
</dbReference>
<feature type="domain" description="MADS-box" evidence="6">
    <location>
        <begin position="26"/>
        <end position="86"/>
    </location>
</feature>
<name>A0A1X2J362_9FUNG</name>
<comment type="subcellular location">
    <subcellularLocation>
        <location evidence="1">Nucleus</location>
    </subcellularLocation>
</comment>
<dbReference type="InterPro" id="IPR050142">
    <property type="entry name" value="MADS-box/MEF2_TF"/>
</dbReference>
<dbReference type="PROSITE" id="PS50066">
    <property type="entry name" value="MADS_BOX_2"/>
    <property type="match status" value="1"/>
</dbReference>
<evidence type="ECO:0000256" key="4">
    <source>
        <dbReference type="ARBA" id="ARBA00023163"/>
    </source>
</evidence>
<gene>
    <name evidence="7" type="ORF">BCR42DRAFT_315216</name>
</gene>
<dbReference type="SUPFAM" id="SSF55455">
    <property type="entry name" value="SRF-like"/>
    <property type="match status" value="1"/>
</dbReference>
<dbReference type="GO" id="GO:0005634">
    <property type="term" value="C:nucleus"/>
    <property type="evidence" value="ECO:0007669"/>
    <property type="project" value="UniProtKB-SubCell"/>
</dbReference>
<proteinExistence type="predicted"/>
<dbReference type="InterPro" id="IPR033897">
    <property type="entry name" value="SRF-like_MADS-box"/>
</dbReference>
<evidence type="ECO:0000256" key="1">
    <source>
        <dbReference type="ARBA" id="ARBA00004123"/>
    </source>
</evidence>
<dbReference type="PROSITE" id="PS00350">
    <property type="entry name" value="MADS_BOX_1"/>
    <property type="match status" value="1"/>
</dbReference>
<dbReference type="AlphaFoldDB" id="A0A1X2J362"/>
<evidence type="ECO:0000259" key="6">
    <source>
        <dbReference type="PROSITE" id="PS50066"/>
    </source>
</evidence>
<dbReference type="SMART" id="SM00432">
    <property type="entry name" value="MADS"/>
    <property type="match status" value="1"/>
</dbReference>
<protein>
    <recommendedName>
        <fullName evidence="6">MADS-box domain-containing protein</fullName>
    </recommendedName>
</protein>
<dbReference type="CDD" id="cd00266">
    <property type="entry name" value="MADS_SRF_like"/>
    <property type="match status" value="1"/>
</dbReference>
<evidence type="ECO:0000256" key="5">
    <source>
        <dbReference type="ARBA" id="ARBA00023242"/>
    </source>
</evidence>
<keyword evidence="8" id="KW-1185">Reference proteome</keyword>
<dbReference type="EMBL" id="MCGE01000001">
    <property type="protein sequence ID" value="ORZ26235.1"/>
    <property type="molecule type" value="Genomic_DNA"/>
</dbReference>
<dbReference type="GO" id="GO:0045944">
    <property type="term" value="P:positive regulation of transcription by RNA polymerase II"/>
    <property type="evidence" value="ECO:0007669"/>
    <property type="project" value="InterPro"/>
</dbReference>
<keyword evidence="4" id="KW-0804">Transcription</keyword>
<sequence length="205" mass="23497">MDRLGVNKPHEDCSTGVVEETRHKGRVRGKVNIEYIEDIKKRRVTFSKRKAGIMKKAYELSELTGTEVLLLVVSETERVHSFSTSKLLPIVTKTPGKELIQECLNTPDEMVQFIKGQPETGSLTISLLFLFCRNRNQLLNHHNLTQSPLMNDLSQVPHHHPFPILMFMLIHQVLPLTRPMVSLKAHILYLLLTLAIDTNCLRFLH</sequence>
<dbReference type="InterPro" id="IPR002100">
    <property type="entry name" value="TF_MADSbox"/>
</dbReference>
<dbReference type="Pfam" id="PF00319">
    <property type="entry name" value="SRF-TF"/>
    <property type="match status" value="1"/>
</dbReference>
<keyword evidence="3" id="KW-0238">DNA-binding</keyword>
<comment type="caution">
    <text evidence="7">The sequence shown here is derived from an EMBL/GenBank/DDBJ whole genome shotgun (WGS) entry which is preliminary data.</text>
</comment>
<dbReference type="Gene3D" id="3.40.1810.10">
    <property type="entry name" value="Transcription factor, MADS-box"/>
    <property type="match status" value="1"/>
</dbReference>
<organism evidence="7 8">
    <name type="scientific">Absidia repens</name>
    <dbReference type="NCBI Taxonomy" id="90262"/>
    <lineage>
        <taxon>Eukaryota</taxon>
        <taxon>Fungi</taxon>
        <taxon>Fungi incertae sedis</taxon>
        <taxon>Mucoromycota</taxon>
        <taxon>Mucoromycotina</taxon>
        <taxon>Mucoromycetes</taxon>
        <taxon>Mucorales</taxon>
        <taxon>Cunninghamellaceae</taxon>
        <taxon>Absidia</taxon>
    </lineage>
</organism>
<dbReference type="GO" id="GO:0000987">
    <property type="term" value="F:cis-regulatory region sequence-specific DNA binding"/>
    <property type="evidence" value="ECO:0007669"/>
    <property type="project" value="InterPro"/>
</dbReference>
<keyword evidence="2" id="KW-0805">Transcription regulation</keyword>
<dbReference type="Proteomes" id="UP000193560">
    <property type="component" value="Unassembled WGS sequence"/>
</dbReference>
<dbReference type="PANTHER" id="PTHR48019">
    <property type="entry name" value="SERUM RESPONSE FACTOR HOMOLOG"/>
    <property type="match status" value="1"/>
</dbReference>
<evidence type="ECO:0000256" key="3">
    <source>
        <dbReference type="ARBA" id="ARBA00023125"/>
    </source>
</evidence>
<dbReference type="GO" id="GO:0000981">
    <property type="term" value="F:DNA-binding transcription factor activity, RNA polymerase II-specific"/>
    <property type="evidence" value="ECO:0007669"/>
    <property type="project" value="InterPro"/>
</dbReference>
<dbReference type="FunFam" id="3.40.1810.10:FF:000002">
    <property type="entry name" value="Serum response factor b"/>
    <property type="match status" value="1"/>
</dbReference>
<keyword evidence="5" id="KW-0539">Nucleus</keyword>
<reference evidence="7 8" key="1">
    <citation type="submission" date="2016-07" db="EMBL/GenBank/DDBJ databases">
        <title>Pervasive Adenine N6-methylation of Active Genes in Fungi.</title>
        <authorList>
            <consortium name="DOE Joint Genome Institute"/>
            <person name="Mondo S.J."/>
            <person name="Dannebaum R.O."/>
            <person name="Kuo R.C."/>
            <person name="Labutti K."/>
            <person name="Haridas S."/>
            <person name="Kuo A."/>
            <person name="Salamov A."/>
            <person name="Ahrendt S.R."/>
            <person name="Lipzen A."/>
            <person name="Sullivan W."/>
            <person name="Andreopoulos W.B."/>
            <person name="Clum A."/>
            <person name="Lindquist E."/>
            <person name="Daum C."/>
            <person name="Ramamoorthy G.K."/>
            <person name="Gryganskyi A."/>
            <person name="Culley D."/>
            <person name="Magnuson J.K."/>
            <person name="James T.Y."/>
            <person name="O'Malley M.A."/>
            <person name="Stajich J.E."/>
            <person name="Spatafora J.W."/>
            <person name="Visel A."/>
            <person name="Grigoriev I.V."/>
        </authorList>
    </citation>
    <scope>NUCLEOTIDE SEQUENCE [LARGE SCALE GENOMIC DNA]</scope>
    <source>
        <strain evidence="7 8">NRRL 1336</strain>
    </source>
</reference>
<dbReference type="STRING" id="90262.A0A1X2J362"/>
<evidence type="ECO:0000256" key="2">
    <source>
        <dbReference type="ARBA" id="ARBA00023015"/>
    </source>
</evidence>
<dbReference type="PRINTS" id="PR00404">
    <property type="entry name" value="MADSDOMAIN"/>
</dbReference>